<protein>
    <submittedName>
        <fullName evidence="10">Uncharacterized protein</fullName>
    </submittedName>
</protein>
<comment type="subcellular location">
    <subcellularLocation>
        <location evidence="1">Endoplasmic reticulum membrane</location>
        <topology evidence="1">Multi-pass membrane protein</topology>
    </subcellularLocation>
</comment>
<evidence type="ECO:0000256" key="3">
    <source>
        <dbReference type="ARBA" id="ARBA00022448"/>
    </source>
</evidence>
<dbReference type="OrthoDB" id="78344at2759"/>
<evidence type="ECO:0000256" key="5">
    <source>
        <dbReference type="ARBA" id="ARBA00022824"/>
    </source>
</evidence>
<dbReference type="InterPro" id="IPR037185">
    <property type="entry name" value="EmrE-like"/>
</dbReference>
<feature type="transmembrane region" description="Helical" evidence="8">
    <location>
        <begin position="144"/>
        <end position="162"/>
    </location>
</feature>
<dbReference type="InterPro" id="IPR013657">
    <property type="entry name" value="SCL35B1-4/HUT1"/>
</dbReference>
<evidence type="ECO:0000256" key="2">
    <source>
        <dbReference type="ARBA" id="ARBA00010694"/>
    </source>
</evidence>
<dbReference type="GO" id="GO:0005460">
    <property type="term" value="F:UDP-glucose transmembrane transporter activity"/>
    <property type="evidence" value="ECO:0007669"/>
    <property type="project" value="TreeGrafter"/>
</dbReference>
<evidence type="ECO:0000313" key="9">
    <source>
        <dbReference type="EMBL" id="PAA60012.1"/>
    </source>
</evidence>
<keyword evidence="11" id="KW-1185">Reference proteome</keyword>
<evidence type="ECO:0000256" key="8">
    <source>
        <dbReference type="SAM" id="Phobius"/>
    </source>
</evidence>
<dbReference type="Proteomes" id="UP000215902">
    <property type="component" value="Unassembled WGS sequence"/>
</dbReference>
<dbReference type="STRING" id="282301.A0A267F845"/>
<proteinExistence type="inferred from homology"/>
<name>A0A267F845_9PLAT</name>
<dbReference type="AlphaFoldDB" id="A0A267F845"/>
<dbReference type="Pfam" id="PF08449">
    <property type="entry name" value="UAA"/>
    <property type="match status" value="1"/>
</dbReference>
<reference evidence="10 11" key="1">
    <citation type="submission" date="2017-06" db="EMBL/GenBank/DDBJ databases">
        <title>A platform for efficient transgenesis in Macrostomum lignano, a flatworm model organism for stem cell research.</title>
        <authorList>
            <person name="Berezikov E."/>
        </authorList>
    </citation>
    <scope>NUCLEOTIDE SEQUENCE [LARGE SCALE GENOMIC DNA]</scope>
    <source>
        <strain evidence="10">DV1</strain>
        <tissue evidence="10">Whole organism</tissue>
    </source>
</reference>
<feature type="transmembrane region" description="Helical" evidence="8">
    <location>
        <begin position="174"/>
        <end position="196"/>
    </location>
</feature>
<dbReference type="GO" id="GO:0005459">
    <property type="term" value="F:UDP-galactose transmembrane transporter activity"/>
    <property type="evidence" value="ECO:0007669"/>
    <property type="project" value="TreeGrafter"/>
</dbReference>
<dbReference type="EMBL" id="NIVC01001279">
    <property type="protein sequence ID" value="PAA69941.1"/>
    <property type="molecule type" value="Genomic_DNA"/>
</dbReference>
<feature type="transmembrane region" description="Helical" evidence="8">
    <location>
        <begin position="217"/>
        <end position="241"/>
    </location>
</feature>
<keyword evidence="6 8" id="KW-1133">Transmembrane helix</keyword>
<keyword evidence="3" id="KW-0813">Transport</keyword>
<dbReference type="PANTHER" id="PTHR10778">
    <property type="entry name" value="SOLUTE CARRIER FAMILY 35 MEMBER B"/>
    <property type="match status" value="1"/>
</dbReference>
<keyword evidence="4 8" id="KW-0812">Transmembrane</keyword>
<dbReference type="GO" id="GO:0000139">
    <property type="term" value="C:Golgi membrane"/>
    <property type="evidence" value="ECO:0007669"/>
    <property type="project" value="TreeGrafter"/>
</dbReference>
<feature type="transmembrane region" description="Helical" evidence="8">
    <location>
        <begin position="247"/>
        <end position="270"/>
    </location>
</feature>
<dbReference type="SUPFAM" id="SSF103481">
    <property type="entry name" value="Multidrug resistance efflux transporter EmrE"/>
    <property type="match status" value="1"/>
</dbReference>
<sequence>AIMSQKHSQSMIKFLVFALGIFISYFVYGLLQEKITKTEYGLDKQTFTFTCSMVLIQCAINAAFAVIVPVVISSGSSSADSTWRVPPSASVYSFALAAFTYITAMWSSNAALQFVSYPTQVLGKSCKPIPVMLLGLLFGKRYPMIKYLLVLIIVVGVSLFLMKDSKGTGPDTDHSFGFGEFLLLVSLLCDGLTGLVQDRICLKHNSVSSFAMMFQMNLWSTIYLFVVAVATGELPQFVAFVVQYHTVLWDILLFSLCSALGQLFIFATVVNYGPLNCSLVTTTRKFFTILGSVILFGHPLTNRQWLGTCLVFVGLFGESLVKRKPNLVAPAASADAAVANGNGKKAQ</sequence>
<keyword evidence="5" id="KW-0256">Endoplasmic reticulum</keyword>
<keyword evidence="7 8" id="KW-0472">Membrane</keyword>
<evidence type="ECO:0000256" key="4">
    <source>
        <dbReference type="ARBA" id="ARBA00022692"/>
    </source>
</evidence>
<dbReference type="GO" id="GO:0005789">
    <property type="term" value="C:endoplasmic reticulum membrane"/>
    <property type="evidence" value="ECO:0007669"/>
    <property type="project" value="UniProtKB-SubCell"/>
</dbReference>
<evidence type="ECO:0000256" key="6">
    <source>
        <dbReference type="ARBA" id="ARBA00022989"/>
    </source>
</evidence>
<organism evidence="10 11">
    <name type="scientific">Macrostomum lignano</name>
    <dbReference type="NCBI Taxonomy" id="282301"/>
    <lineage>
        <taxon>Eukaryota</taxon>
        <taxon>Metazoa</taxon>
        <taxon>Spiralia</taxon>
        <taxon>Lophotrochozoa</taxon>
        <taxon>Platyhelminthes</taxon>
        <taxon>Rhabditophora</taxon>
        <taxon>Macrostomorpha</taxon>
        <taxon>Macrostomida</taxon>
        <taxon>Macrostomidae</taxon>
        <taxon>Macrostomum</taxon>
    </lineage>
</organism>
<feature type="transmembrane region" description="Helical" evidence="8">
    <location>
        <begin position="52"/>
        <end position="72"/>
    </location>
</feature>
<comment type="caution">
    <text evidence="10">The sequence shown here is derived from an EMBL/GenBank/DDBJ whole genome shotgun (WGS) entry which is preliminary data.</text>
</comment>
<dbReference type="PANTHER" id="PTHR10778:SF10">
    <property type="entry name" value="SOLUTE CARRIER FAMILY 35 MEMBER B1"/>
    <property type="match status" value="1"/>
</dbReference>
<feature type="transmembrane region" description="Helical" evidence="8">
    <location>
        <begin position="92"/>
        <end position="115"/>
    </location>
</feature>
<dbReference type="EMBL" id="NIVC01002204">
    <property type="protein sequence ID" value="PAA60012.1"/>
    <property type="molecule type" value="Genomic_DNA"/>
</dbReference>
<evidence type="ECO:0000256" key="7">
    <source>
        <dbReference type="ARBA" id="ARBA00023136"/>
    </source>
</evidence>
<gene>
    <name evidence="9" type="ORF">BOX15_Mlig003571g5</name>
    <name evidence="10" type="ORF">BOX15_Mlig005553g2</name>
</gene>
<feature type="transmembrane region" description="Helical" evidence="8">
    <location>
        <begin position="12"/>
        <end position="31"/>
    </location>
</feature>
<comment type="similarity">
    <text evidence="2">Belongs to the nucleotide-sugar transporter family. SLC35B subfamily.</text>
</comment>
<evidence type="ECO:0000256" key="1">
    <source>
        <dbReference type="ARBA" id="ARBA00004477"/>
    </source>
</evidence>
<evidence type="ECO:0000313" key="11">
    <source>
        <dbReference type="Proteomes" id="UP000215902"/>
    </source>
</evidence>
<evidence type="ECO:0000313" key="10">
    <source>
        <dbReference type="EMBL" id="PAA69941.1"/>
    </source>
</evidence>
<accession>A0A267F845</accession>
<feature type="non-terminal residue" evidence="10">
    <location>
        <position position="1"/>
    </location>
</feature>